<organism evidence="2 3">
    <name type="scientific">Desulfofundulus kuznetsovii (strain DSM 6115 / VKM B-1805 / 17)</name>
    <name type="common">Desulfotomaculum kuznetsovii</name>
    <dbReference type="NCBI Taxonomy" id="760568"/>
    <lineage>
        <taxon>Bacteria</taxon>
        <taxon>Bacillati</taxon>
        <taxon>Bacillota</taxon>
        <taxon>Clostridia</taxon>
        <taxon>Eubacteriales</taxon>
        <taxon>Peptococcaceae</taxon>
        <taxon>Desulfofundulus</taxon>
    </lineage>
</organism>
<sequence>MDTIRKIWHDYCLKDRYWAHTYSKIVTEAKTFVGLHNDPEVLVLKERVREMLAPLKNITTEDILVAIVETGLSEKVIAKIRKELRRTKSNAETCDRHDSEDSFGKAATTIEKEIRYLKEKVQHLEANMLFIRETVQDISIATTGLETYKAIVDVIQQQQVFRRLEELEEKFKEVDYFNKKFSQLEEILPGIINKSNQIDEVSARLAALEQAYEKVSGALNGVEVVVRELHRVWSQNRTSSDRPVRCLSVHKDDTSPFHNAGMI</sequence>
<feature type="coiled-coil region" evidence="1">
    <location>
        <begin position="191"/>
        <end position="218"/>
    </location>
</feature>
<dbReference type="Proteomes" id="UP000009229">
    <property type="component" value="Chromosome"/>
</dbReference>
<evidence type="ECO:0000313" key="3">
    <source>
        <dbReference type="Proteomes" id="UP000009229"/>
    </source>
</evidence>
<keyword evidence="1" id="KW-0175">Coiled coil</keyword>
<reference evidence="3" key="1">
    <citation type="submission" date="2011-05" db="EMBL/GenBank/DDBJ databases">
        <title>Complete sequence of Desulfotomaculum kuznetsovii DSM 6115.</title>
        <authorList>
            <person name="Lucas S."/>
            <person name="Han J."/>
            <person name="Lapidus A."/>
            <person name="Cheng J.-F."/>
            <person name="Goodwin L."/>
            <person name="Pitluck S."/>
            <person name="Peters L."/>
            <person name="Mikhailova N."/>
            <person name="Lu M."/>
            <person name="Saunders E."/>
            <person name="Han C."/>
            <person name="Tapia R."/>
            <person name="Land M."/>
            <person name="Hauser L."/>
            <person name="Kyrpides N."/>
            <person name="Ivanova N."/>
            <person name="Pagani I."/>
            <person name="Nazina T."/>
            <person name="Ivanova A."/>
            <person name="Parshina S."/>
            <person name="Kuever J."/>
            <person name="Muyzer G."/>
            <person name="Plugge C."/>
            <person name="Stams A."/>
            <person name="Woyke T."/>
        </authorList>
    </citation>
    <scope>NUCLEOTIDE SEQUENCE [LARGE SCALE GENOMIC DNA]</scope>
    <source>
        <strain evidence="3">DSM 6115 / VKM B-1805 / 17</strain>
    </source>
</reference>
<proteinExistence type="predicted"/>
<dbReference type="KEGG" id="dku:Desku_0932"/>
<dbReference type="EMBL" id="CP002770">
    <property type="protein sequence ID" value="AEG14531.1"/>
    <property type="molecule type" value="Genomic_DNA"/>
</dbReference>
<evidence type="ECO:0000313" key="2">
    <source>
        <dbReference type="EMBL" id="AEG14531.1"/>
    </source>
</evidence>
<keyword evidence="3" id="KW-1185">Reference proteome</keyword>
<gene>
    <name evidence="2" type="ordered locus">Desku_0932</name>
</gene>
<evidence type="ECO:0000256" key="1">
    <source>
        <dbReference type="SAM" id="Coils"/>
    </source>
</evidence>
<name>A0AAU8PS52_DESK7</name>
<accession>A0AAU8PS52</accession>
<dbReference type="AlphaFoldDB" id="A0AAU8PS52"/>
<protein>
    <submittedName>
        <fullName evidence="2">Uncharacterized protein</fullName>
    </submittedName>
</protein>